<proteinExistence type="inferred from homology"/>
<dbReference type="Gene3D" id="1.10.60.10">
    <property type="entry name" value="Iron dependent repressor, metal binding and dimerisation domain"/>
    <property type="match status" value="1"/>
</dbReference>
<accession>A0A174MLH8</accession>
<dbReference type="GeneID" id="72463023"/>
<dbReference type="Proteomes" id="UP000196386">
    <property type="component" value="Unassembled WGS sequence"/>
</dbReference>
<evidence type="ECO:0000313" key="10">
    <source>
        <dbReference type="Proteomes" id="UP000196386"/>
    </source>
</evidence>
<dbReference type="InterPro" id="IPR036390">
    <property type="entry name" value="WH_DNA-bd_sf"/>
</dbReference>
<reference evidence="8 11" key="4">
    <citation type="submission" date="2018-08" db="EMBL/GenBank/DDBJ databases">
        <title>A genome reference for cultivated species of the human gut microbiota.</title>
        <authorList>
            <person name="Zou Y."/>
            <person name="Xue W."/>
            <person name="Luo G."/>
        </authorList>
    </citation>
    <scope>NUCLEOTIDE SEQUENCE [LARGE SCALE GENOMIC DNA]</scope>
    <source>
        <strain evidence="8 11">TF05-12AC</strain>
    </source>
</reference>
<evidence type="ECO:0000259" key="5">
    <source>
        <dbReference type="PROSITE" id="PS50944"/>
    </source>
</evidence>
<dbReference type="Gene3D" id="1.10.10.10">
    <property type="entry name" value="Winged helix-like DNA-binding domain superfamily/Winged helix DNA-binding domain"/>
    <property type="match status" value="1"/>
</dbReference>
<dbReference type="OrthoDB" id="9794394at2"/>
<dbReference type="Proteomes" id="UP000095765">
    <property type="component" value="Unassembled WGS sequence"/>
</dbReference>
<dbReference type="EMBL" id="QVME01000003">
    <property type="protein sequence ID" value="RGE68327.1"/>
    <property type="molecule type" value="Genomic_DNA"/>
</dbReference>
<evidence type="ECO:0000313" key="7">
    <source>
        <dbReference type="EMBL" id="OUP66341.1"/>
    </source>
</evidence>
<dbReference type="GO" id="GO:0003677">
    <property type="term" value="F:DNA binding"/>
    <property type="evidence" value="ECO:0007669"/>
    <property type="project" value="UniProtKB-KW"/>
</dbReference>
<protein>
    <submittedName>
        <fullName evidence="7">DtxR family transcriptional regulator</fullName>
    </submittedName>
    <submittedName>
        <fullName evidence="6">Manganese transport regulator</fullName>
    </submittedName>
    <submittedName>
        <fullName evidence="8">Metal-dependent transcriptional regulator</fullName>
    </submittedName>
</protein>
<dbReference type="Proteomes" id="UP000260828">
    <property type="component" value="Unassembled WGS sequence"/>
</dbReference>
<evidence type="ECO:0000256" key="4">
    <source>
        <dbReference type="ARBA" id="ARBA00023163"/>
    </source>
</evidence>
<reference evidence="10" key="2">
    <citation type="submission" date="2017-04" db="EMBL/GenBank/DDBJ databases">
        <title>Function of individual gut microbiota members based on whole genome sequencing of pure cultures obtained from chicken caecum.</title>
        <authorList>
            <person name="Medvecky M."/>
            <person name="Cejkova D."/>
            <person name="Polansky O."/>
            <person name="Karasova D."/>
            <person name="Kubasova T."/>
            <person name="Cizek A."/>
            <person name="Rychlik I."/>
        </authorList>
    </citation>
    <scope>NUCLEOTIDE SEQUENCE [LARGE SCALE GENOMIC DNA]</scope>
    <source>
        <strain evidence="10">An175</strain>
    </source>
</reference>
<dbReference type="GO" id="GO:0003700">
    <property type="term" value="F:DNA-binding transcription factor activity"/>
    <property type="evidence" value="ECO:0007669"/>
    <property type="project" value="InterPro"/>
</dbReference>
<dbReference type="RefSeq" id="WP_024730915.1">
    <property type="nucleotide sequence ID" value="NZ_CABIWA010000006.1"/>
</dbReference>
<evidence type="ECO:0000313" key="8">
    <source>
        <dbReference type="EMBL" id="RGE68327.1"/>
    </source>
</evidence>
<evidence type="ECO:0000256" key="2">
    <source>
        <dbReference type="ARBA" id="ARBA00023015"/>
    </source>
</evidence>
<keyword evidence="4" id="KW-0804">Transcription</keyword>
<evidence type="ECO:0000256" key="1">
    <source>
        <dbReference type="ARBA" id="ARBA00007871"/>
    </source>
</evidence>
<dbReference type="EMBL" id="NFKP01000042">
    <property type="protein sequence ID" value="OUP66341.1"/>
    <property type="molecule type" value="Genomic_DNA"/>
</dbReference>
<keyword evidence="2" id="KW-0805">Transcription regulation</keyword>
<dbReference type="Pfam" id="PF02742">
    <property type="entry name" value="Fe_dep_repr_C"/>
    <property type="match status" value="1"/>
</dbReference>
<dbReference type="InterPro" id="IPR022687">
    <property type="entry name" value="HTH_DTXR"/>
</dbReference>
<feature type="domain" description="HTH dtxR-type" evidence="5">
    <location>
        <begin position="1"/>
        <end position="64"/>
    </location>
</feature>
<dbReference type="SMART" id="SM00529">
    <property type="entry name" value="HTH_DTXR"/>
    <property type="match status" value="1"/>
</dbReference>
<dbReference type="InterPro" id="IPR001367">
    <property type="entry name" value="Fe_dep_repressor"/>
</dbReference>
<gene>
    <name evidence="6" type="primary">mntR_1</name>
    <name evidence="7" type="ORF">B5F11_19525</name>
    <name evidence="8" type="ORF">DXC40_08285</name>
    <name evidence="6" type="ORF">ERS852551_00525</name>
</gene>
<dbReference type="InterPro" id="IPR022689">
    <property type="entry name" value="Iron_dep_repressor"/>
</dbReference>
<evidence type="ECO:0000313" key="9">
    <source>
        <dbReference type="Proteomes" id="UP000095765"/>
    </source>
</evidence>
<dbReference type="PANTHER" id="PTHR33238:SF7">
    <property type="entry name" value="IRON-DEPENDENT TRANSCRIPTIONAL REGULATOR"/>
    <property type="match status" value="1"/>
</dbReference>
<dbReference type="EMBL" id="CZBE01000003">
    <property type="protein sequence ID" value="CUP35168.1"/>
    <property type="molecule type" value="Genomic_DNA"/>
</dbReference>
<dbReference type="AlphaFoldDB" id="A0A174MLH8"/>
<dbReference type="PROSITE" id="PS50944">
    <property type="entry name" value="HTH_DTXR"/>
    <property type="match status" value="1"/>
</dbReference>
<dbReference type="InterPro" id="IPR036388">
    <property type="entry name" value="WH-like_DNA-bd_sf"/>
</dbReference>
<organism evidence="6 9">
    <name type="scientific">Anaerotruncus colihominis</name>
    <dbReference type="NCBI Taxonomy" id="169435"/>
    <lineage>
        <taxon>Bacteria</taxon>
        <taxon>Bacillati</taxon>
        <taxon>Bacillota</taxon>
        <taxon>Clostridia</taxon>
        <taxon>Eubacteriales</taxon>
        <taxon>Oscillospiraceae</taxon>
        <taxon>Anaerotruncus</taxon>
    </lineage>
</organism>
<dbReference type="PANTHER" id="PTHR33238">
    <property type="entry name" value="IRON (METAL) DEPENDENT REPRESSOR, DTXR FAMILY"/>
    <property type="match status" value="1"/>
</dbReference>
<sequence>MNIHESAENYLEAILILKNERGAVRSIDIAQHMQFSKPSVSRAMSLLRGDGYITVDSDGFIELAESGLAIAERIYERHRLMTDWLVRIGVSPDTAAQDACKIEHDISEETFKKLKEHINEHIHEAKSEA</sequence>
<dbReference type="SUPFAM" id="SSF47979">
    <property type="entry name" value="Iron-dependent repressor protein, dimerization domain"/>
    <property type="match status" value="1"/>
</dbReference>
<reference evidence="6 9" key="1">
    <citation type="submission" date="2015-09" db="EMBL/GenBank/DDBJ databases">
        <authorList>
            <consortium name="Pathogen Informatics"/>
        </authorList>
    </citation>
    <scope>NUCLEOTIDE SEQUENCE [LARGE SCALE GENOMIC DNA]</scope>
    <source>
        <strain evidence="6 9">2789STDY5834939</strain>
    </source>
</reference>
<evidence type="ECO:0000256" key="3">
    <source>
        <dbReference type="ARBA" id="ARBA00023125"/>
    </source>
</evidence>
<keyword evidence="3" id="KW-0238">DNA-binding</keyword>
<dbReference type="GO" id="GO:0046983">
    <property type="term" value="F:protein dimerization activity"/>
    <property type="evidence" value="ECO:0007669"/>
    <property type="project" value="InterPro"/>
</dbReference>
<dbReference type="SUPFAM" id="SSF46785">
    <property type="entry name" value="Winged helix' DNA-binding domain"/>
    <property type="match status" value="1"/>
</dbReference>
<evidence type="ECO:0000313" key="6">
    <source>
        <dbReference type="EMBL" id="CUP35168.1"/>
    </source>
</evidence>
<evidence type="ECO:0000313" key="11">
    <source>
        <dbReference type="Proteomes" id="UP000260828"/>
    </source>
</evidence>
<name>A0A174MLH8_9FIRM</name>
<comment type="similarity">
    <text evidence="1">Belongs to the DtxR/MntR family.</text>
</comment>
<dbReference type="InterPro" id="IPR036421">
    <property type="entry name" value="Fe_dep_repressor_sf"/>
</dbReference>
<dbReference type="Pfam" id="PF01325">
    <property type="entry name" value="Fe_dep_repress"/>
    <property type="match status" value="1"/>
</dbReference>
<reference evidence="7" key="3">
    <citation type="journal article" date="2018" name="BMC Genomics">
        <title>Whole genome sequencing and function prediction of 133 gut anaerobes isolated from chicken caecum in pure cultures.</title>
        <authorList>
            <person name="Medvecky M."/>
            <person name="Cejkova D."/>
            <person name="Polansky O."/>
            <person name="Karasova D."/>
            <person name="Kubasova T."/>
            <person name="Cizek A."/>
            <person name="Rychlik I."/>
        </authorList>
    </citation>
    <scope>NUCLEOTIDE SEQUENCE</scope>
    <source>
        <strain evidence="7">An175</strain>
    </source>
</reference>
<dbReference type="InterPro" id="IPR050536">
    <property type="entry name" value="DtxR_MntR_Metal-Reg"/>
</dbReference>
<dbReference type="GO" id="GO:0046914">
    <property type="term" value="F:transition metal ion binding"/>
    <property type="evidence" value="ECO:0007669"/>
    <property type="project" value="InterPro"/>
</dbReference>